<accession>A0A0N1HCQ0</accession>
<evidence type="ECO:0000313" key="4">
    <source>
        <dbReference type="Proteomes" id="UP000038010"/>
    </source>
</evidence>
<organism evidence="3 4">
    <name type="scientific">Cyphellophora attinorum</name>
    <dbReference type="NCBI Taxonomy" id="1664694"/>
    <lineage>
        <taxon>Eukaryota</taxon>
        <taxon>Fungi</taxon>
        <taxon>Dikarya</taxon>
        <taxon>Ascomycota</taxon>
        <taxon>Pezizomycotina</taxon>
        <taxon>Eurotiomycetes</taxon>
        <taxon>Chaetothyriomycetidae</taxon>
        <taxon>Chaetothyriales</taxon>
        <taxon>Cyphellophoraceae</taxon>
        <taxon>Cyphellophora</taxon>
    </lineage>
</organism>
<dbReference type="VEuPathDB" id="FungiDB:AB675_5653"/>
<keyword evidence="4" id="KW-1185">Reference proteome</keyword>
<dbReference type="STRING" id="1664694.A0A0N1HCQ0"/>
<dbReference type="Gene3D" id="3.20.20.100">
    <property type="entry name" value="NADP-dependent oxidoreductase domain"/>
    <property type="match status" value="1"/>
</dbReference>
<keyword evidence="1" id="KW-0560">Oxidoreductase</keyword>
<dbReference type="GO" id="GO:0005737">
    <property type="term" value="C:cytoplasm"/>
    <property type="evidence" value="ECO:0007669"/>
    <property type="project" value="TreeGrafter"/>
</dbReference>
<name>A0A0N1HCQ0_9EURO</name>
<feature type="domain" description="NADP-dependent oxidoreductase" evidence="2">
    <location>
        <begin position="128"/>
        <end position="287"/>
    </location>
</feature>
<reference evidence="3 4" key="1">
    <citation type="submission" date="2015-06" db="EMBL/GenBank/DDBJ databases">
        <title>Draft genome of the ant-associated black yeast Phialophora attae CBS 131958.</title>
        <authorList>
            <person name="Moreno L.F."/>
            <person name="Stielow B.J."/>
            <person name="de Hoog S."/>
            <person name="Vicente V.A."/>
            <person name="Weiss V.A."/>
            <person name="de Vries M."/>
            <person name="Cruz L.M."/>
            <person name="Souza E.M."/>
        </authorList>
    </citation>
    <scope>NUCLEOTIDE SEQUENCE [LARGE SCALE GENOMIC DNA]</scope>
    <source>
        <strain evidence="3 4">CBS 131958</strain>
    </source>
</reference>
<dbReference type="SUPFAM" id="SSF51430">
    <property type="entry name" value="NAD(P)-linked oxidoreductase"/>
    <property type="match status" value="1"/>
</dbReference>
<comment type="caution">
    <text evidence="3">The sequence shown here is derived from an EMBL/GenBank/DDBJ whole genome shotgun (WGS) entry which is preliminary data.</text>
</comment>
<dbReference type="Proteomes" id="UP000038010">
    <property type="component" value="Unassembled WGS sequence"/>
</dbReference>
<dbReference type="OrthoDB" id="37537at2759"/>
<gene>
    <name evidence="3" type="ORF">AB675_5653</name>
</gene>
<evidence type="ECO:0000256" key="1">
    <source>
        <dbReference type="ARBA" id="ARBA00023002"/>
    </source>
</evidence>
<protein>
    <submittedName>
        <fullName evidence="3">Aldo-keto yakc [NADP(+)]</fullName>
    </submittedName>
</protein>
<proteinExistence type="predicted"/>
<dbReference type="InterPro" id="IPR023210">
    <property type="entry name" value="NADP_OxRdtase_dom"/>
</dbReference>
<dbReference type="PANTHER" id="PTHR43625">
    <property type="entry name" value="AFLATOXIN B1 ALDEHYDE REDUCTASE"/>
    <property type="match status" value="1"/>
</dbReference>
<dbReference type="GO" id="GO:0016491">
    <property type="term" value="F:oxidoreductase activity"/>
    <property type="evidence" value="ECO:0007669"/>
    <property type="project" value="UniProtKB-KW"/>
</dbReference>
<dbReference type="RefSeq" id="XP_018002158.1">
    <property type="nucleotide sequence ID" value="XM_018145884.1"/>
</dbReference>
<evidence type="ECO:0000259" key="2">
    <source>
        <dbReference type="Pfam" id="PF00248"/>
    </source>
</evidence>
<sequence>MTSNIPQRRLGKDGPLVPAMSFGLMMFAGVYGAAPDDEGKYKILDRALELGATLWDTADLYGDCEKTVGEWFTRTGKRKEIFLATKFGFVKGDPNYATRSDAELLSPPRPQGMYDIGQSSGLSNLSNKTPIEETMRAMVELQKEGKIHHIGLSNLSANSLRRAVKIAPVAAVQLDYSLFTLDIETAKTKHLLATCRELGVPVIAYSPLGRGLLTSTFAATEPIEIGDLRGKLLPRFQGENVTKNQKLAQEFAKFAAKKGCTPSQLALAWLLKQGDDIIPTPGTKNVQLSDEEEKEIRAWAERADVGGAPIPERLEFGLYVDTVEEK</sequence>
<dbReference type="Pfam" id="PF00248">
    <property type="entry name" value="Aldo_ket_red"/>
    <property type="match status" value="2"/>
</dbReference>
<dbReference type="InterPro" id="IPR036812">
    <property type="entry name" value="NAD(P)_OxRdtase_dom_sf"/>
</dbReference>
<feature type="domain" description="NADP-dependent oxidoreductase" evidence="2">
    <location>
        <begin position="20"/>
        <end position="91"/>
    </location>
</feature>
<dbReference type="GeneID" id="28737764"/>
<dbReference type="PANTHER" id="PTHR43625:SF40">
    <property type="entry name" value="ALDO-KETO REDUCTASE YAKC [NADP(+)]"/>
    <property type="match status" value="1"/>
</dbReference>
<dbReference type="EMBL" id="LFJN01000008">
    <property type="protein sequence ID" value="KPI42195.1"/>
    <property type="molecule type" value="Genomic_DNA"/>
</dbReference>
<dbReference type="AlphaFoldDB" id="A0A0N1HCQ0"/>
<evidence type="ECO:0000313" key="3">
    <source>
        <dbReference type="EMBL" id="KPI42195.1"/>
    </source>
</evidence>
<dbReference type="InterPro" id="IPR050791">
    <property type="entry name" value="Aldo-Keto_reductase"/>
</dbReference>